<dbReference type="FunFam" id="3.40.47.10:FF:000028">
    <property type="entry name" value="3-ketoacyl-CoA synthase"/>
    <property type="match status" value="1"/>
</dbReference>
<dbReference type="Gramene" id="KVI05311">
    <property type="protein sequence ID" value="KVI05311"/>
    <property type="gene ID" value="Ccrd_016353"/>
</dbReference>
<accession>A0A118K328</accession>
<dbReference type="GO" id="GO:0009922">
    <property type="term" value="F:fatty acid elongase activity"/>
    <property type="evidence" value="ECO:0007669"/>
    <property type="project" value="UniProtKB-EC"/>
</dbReference>
<evidence type="ECO:0000256" key="6">
    <source>
        <dbReference type="ARBA" id="ARBA00022692"/>
    </source>
</evidence>
<dbReference type="Pfam" id="PF08392">
    <property type="entry name" value="FAE1_CUT1_RppA"/>
    <property type="match status" value="2"/>
</dbReference>
<feature type="domain" description="Beta-ketoacyl-[acyl-carrier-protein] synthase III C-terminal" evidence="13">
    <location>
        <begin position="851"/>
        <end position="932"/>
    </location>
</feature>
<dbReference type="GO" id="GO:0016020">
    <property type="term" value="C:membrane"/>
    <property type="evidence" value="ECO:0007669"/>
    <property type="project" value="UniProtKB-SubCell"/>
</dbReference>
<protein>
    <recommendedName>
        <fullName evidence="4">very-long-chain 3-oxoacyl-CoA synthase</fullName>
        <ecNumber evidence="4">2.3.1.199</ecNumber>
    </recommendedName>
</protein>
<keyword evidence="8 11" id="KW-0472">Membrane</keyword>
<evidence type="ECO:0000259" key="13">
    <source>
        <dbReference type="Pfam" id="PF08541"/>
    </source>
</evidence>
<dbReference type="Proteomes" id="UP000243975">
    <property type="component" value="Unassembled WGS sequence"/>
</dbReference>
<evidence type="ECO:0000256" key="2">
    <source>
        <dbReference type="ARBA" id="ARBA00005194"/>
    </source>
</evidence>
<dbReference type="GO" id="GO:0006633">
    <property type="term" value="P:fatty acid biosynthetic process"/>
    <property type="evidence" value="ECO:0007669"/>
    <property type="project" value="UniProtKB-UniPathway"/>
</dbReference>
<evidence type="ECO:0000256" key="10">
    <source>
        <dbReference type="ARBA" id="ARBA00047375"/>
    </source>
</evidence>
<comment type="caution">
    <text evidence="14">The sequence shown here is derived from an EMBL/GenBank/DDBJ whole genome shotgun (WGS) entry which is preliminary data.</text>
</comment>
<dbReference type="Gene3D" id="3.40.47.10">
    <property type="match status" value="2"/>
</dbReference>
<evidence type="ECO:0000313" key="14">
    <source>
        <dbReference type="EMBL" id="KVI05311.1"/>
    </source>
</evidence>
<proteinExistence type="inferred from homology"/>
<keyword evidence="6 11" id="KW-0812">Transmembrane</keyword>
<feature type="transmembrane region" description="Helical" evidence="11">
    <location>
        <begin position="482"/>
        <end position="506"/>
    </location>
</feature>
<feature type="domain" description="FAE" evidence="12">
    <location>
        <begin position="549"/>
        <end position="834"/>
    </location>
</feature>
<comment type="pathway">
    <text evidence="2">Lipid metabolism; fatty acid biosynthesis.</text>
</comment>
<evidence type="ECO:0000256" key="1">
    <source>
        <dbReference type="ARBA" id="ARBA00004370"/>
    </source>
</evidence>
<keyword evidence="5" id="KW-0808">Transferase</keyword>
<reference evidence="14 15" key="1">
    <citation type="journal article" date="2016" name="Sci. Rep.">
        <title>The genome sequence of the outbreeding globe artichoke constructed de novo incorporating a phase-aware low-pass sequencing strategy of F1 progeny.</title>
        <authorList>
            <person name="Scaglione D."/>
            <person name="Reyes-Chin-Wo S."/>
            <person name="Acquadro A."/>
            <person name="Froenicke L."/>
            <person name="Portis E."/>
            <person name="Beitel C."/>
            <person name="Tirone M."/>
            <person name="Mauro R."/>
            <person name="Lo Monaco A."/>
            <person name="Mauromicale G."/>
            <person name="Faccioli P."/>
            <person name="Cattivelli L."/>
            <person name="Rieseberg L."/>
            <person name="Michelmore R."/>
            <person name="Lanteri S."/>
        </authorList>
    </citation>
    <scope>NUCLEOTIDE SEQUENCE [LARGE SCALE GENOMIC DNA]</scope>
    <source>
        <strain evidence="14">2C</strain>
    </source>
</reference>
<keyword evidence="9" id="KW-0012">Acyltransferase</keyword>
<dbReference type="InterPro" id="IPR013601">
    <property type="entry name" value="FAE1_typ3_polyketide_synth"/>
</dbReference>
<dbReference type="InterPro" id="IPR016039">
    <property type="entry name" value="Thiolase-like"/>
</dbReference>
<dbReference type="AlphaFoldDB" id="A0A118K328"/>
<dbReference type="InterPro" id="IPR012392">
    <property type="entry name" value="3-ktacl-CoA_syn"/>
</dbReference>
<dbReference type="CDD" id="cd00831">
    <property type="entry name" value="CHS_like"/>
    <property type="match status" value="2"/>
</dbReference>
<evidence type="ECO:0000256" key="9">
    <source>
        <dbReference type="ARBA" id="ARBA00023315"/>
    </source>
</evidence>
<keyword evidence="15" id="KW-1185">Reference proteome</keyword>
<feature type="transmembrane region" description="Helical" evidence="11">
    <location>
        <begin position="518"/>
        <end position="541"/>
    </location>
</feature>
<evidence type="ECO:0000256" key="4">
    <source>
        <dbReference type="ARBA" id="ARBA00012307"/>
    </source>
</evidence>
<dbReference type="Pfam" id="PF08541">
    <property type="entry name" value="ACP_syn_III_C"/>
    <property type="match status" value="1"/>
</dbReference>
<keyword evidence="7 11" id="KW-1133">Transmembrane helix</keyword>
<evidence type="ECO:0000256" key="11">
    <source>
        <dbReference type="SAM" id="Phobius"/>
    </source>
</evidence>
<dbReference type="SUPFAM" id="SSF53901">
    <property type="entry name" value="Thiolase-like"/>
    <property type="match status" value="4"/>
</dbReference>
<evidence type="ECO:0000256" key="8">
    <source>
        <dbReference type="ARBA" id="ARBA00023136"/>
    </source>
</evidence>
<dbReference type="UniPathway" id="UPA00094"/>
<evidence type="ECO:0000256" key="3">
    <source>
        <dbReference type="ARBA" id="ARBA00005531"/>
    </source>
</evidence>
<dbReference type="OMA" id="HIIRTTM"/>
<name>A0A118K328_CYNCS</name>
<dbReference type="STRING" id="59895.A0A118K328"/>
<sequence>MLKKIEPYLESQMLKFAKEAFEYLINHTHILLLIFLTLAISIHAFQQGLGSHLHSLHHLLLLIIIIKLTFSFINKPRTVYLLDFTCFKPPPMLRVPFATAYEHGRIILASEPESVAFQVKIFERAGLGEETSLPHQLHYLPPNISMIGAREETELVIFSGMDSLFQQTGLSPQDIDIVIVNCGLFSPIPSLSSMVVHKYNMKSNVKSYNLSGMGCSAGLIAIDLAKHLLQVHPESNAVIISTEIITPNSYMGKERSMLLPNCLFRMGGATILLTNKRSLRKHAKYSLLHVVRTHKGSDDKSYNCVRQEEDSEGHVGIFLSMDLMVIAARSLKSNIGTLGSLVLPVSEKLSFLFNLLGRKIFNLQWKPYIPDFRKAFDHFCIHAGGRPVIGEVQKRLWLSDEDVEAARMTLYRFGNTSTSSVWYEMGYIEGKGRMKKGDMVWQNRCNSVVWKCINRDIEIPKIGAWADCIHEYPMSKKFAEEAFEYLICHAHILLLILLTLSISTHASQQGLGSHLNSLHYLLLNLSFIHYIKITFLLLIIIKLTFSFLIKPPTVYLLDFACFKPPPRFRVPFATAYEHGRLILASEPKSIEFQLRIFERAGLGEETSLPHPLHYLPPRPTLIGAREETELVIFSAMDSLFQQTGISPHDIDIVIVNCSLFLPTPSLSAMVIHKYNMRSNVKSYNLSGMGCSAGLIAIDLAKHLLQVHPESNAVVVSTEIITPNSYMGKERSMLLPNCLFRMGGASILLTNKTSLRKHAKYSLLHVVRTHKGGEDKSYGCVMQEEDSEGHVGIALSMDLMVIAAKSLKSNISALGSLVLPVSEQVSFLFNFLARKIFKLQWKPYIPDFRKAFDHFCIHAGGRAVIGEIQKSLKLSDEHVEASRMTLHRFGNTSSSSVWYQMGYIEAKGRMKKGDRVWQIGFGSGFKCNSVVWKCNREIEAPKIGAWADRIHKYPVFVPEVLKL</sequence>
<dbReference type="PANTHER" id="PTHR31561">
    <property type="entry name" value="3-KETOACYL-COA SYNTHASE"/>
    <property type="match status" value="1"/>
</dbReference>
<dbReference type="InterPro" id="IPR013747">
    <property type="entry name" value="ACP_syn_III_C"/>
</dbReference>
<organism evidence="14 15">
    <name type="scientific">Cynara cardunculus var. scolymus</name>
    <name type="common">Globe artichoke</name>
    <name type="synonym">Cynara scolymus</name>
    <dbReference type="NCBI Taxonomy" id="59895"/>
    <lineage>
        <taxon>Eukaryota</taxon>
        <taxon>Viridiplantae</taxon>
        <taxon>Streptophyta</taxon>
        <taxon>Embryophyta</taxon>
        <taxon>Tracheophyta</taxon>
        <taxon>Spermatophyta</taxon>
        <taxon>Magnoliopsida</taxon>
        <taxon>eudicotyledons</taxon>
        <taxon>Gunneridae</taxon>
        <taxon>Pentapetalae</taxon>
        <taxon>asterids</taxon>
        <taxon>campanulids</taxon>
        <taxon>Asterales</taxon>
        <taxon>Asteraceae</taxon>
        <taxon>Carduoideae</taxon>
        <taxon>Cardueae</taxon>
        <taxon>Carduinae</taxon>
        <taxon>Cynara</taxon>
    </lineage>
</organism>
<comment type="catalytic activity">
    <reaction evidence="10">
        <text>a very-long-chain acyl-CoA + malonyl-CoA + H(+) = a very-long-chain 3-oxoacyl-CoA + CO2 + CoA</text>
        <dbReference type="Rhea" id="RHEA:32727"/>
        <dbReference type="ChEBI" id="CHEBI:15378"/>
        <dbReference type="ChEBI" id="CHEBI:16526"/>
        <dbReference type="ChEBI" id="CHEBI:57287"/>
        <dbReference type="ChEBI" id="CHEBI:57384"/>
        <dbReference type="ChEBI" id="CHEBI:90725"/>
        <dbReference type="ChEBI" id="CHEBI:90736"/>
        <dbReference type="EC" id="2.3.1.199"/>
    </reaction>
</comment>
<comment type="similarity">
    <text evidence="3">Belongs to the thiolase-like superfamily. Chalcone/stilbene synthases family.</text>
</comment>
<dbReference type="EMBL" id="LEKV01001879">
    <property type="protein sequence ID" value="KVI05311.1"/>
    <property type="molecule type" value="Genomic_DNA"/>
</dbReference>
<feature type="domain" description="FAE" evidence="12">
    <location>
        <begin position="73"/>
        <end position="359"/>
    </location>
</feature>
<feature type="transmembrane region" description="Helical" evidence="11">
    <location>
        <begin position="21"/>
        <end position="44"/>
    </location>
</feature>
<dbReference type="EC" id="2.3.1.199" evidence="4"/>
<gene>
    <name evidence="14" type="ORF">Ccrd_016353</name>
</gene>
<feature type="transmembrane region" description="Helical" evidence="11">
    <location>
        <begin position="56"/>
        <end position="73"/>
    </location>
</feature>
<evidence type="ECO:0000256" key="5">
    <source>
        <dbReference type="ARBA" id="ARBA00022679"/>
    </source>
</evidence>
<evidence type="ECO:0000313" key="15">
    <source>
        <dbReference type="Proteomes" id="UP000243975"/>
    </source>
</evidence>
<evidence type="ECO:0000256" key="7">
    <source>
        <dbReference type="ARBA" id="ARBA00022989"/>
    </source>
</evidence>
<comment type="subcellular location">
    <subcellularLocation>
        <location evidence="1">Membrane</location>
    </subcellularLocation>
</comment>
<evidence type="ECO:0000259" key="12">
    <source>
        <dbReference type="Pfam" id="PF08392"/>
    </source>
</evidence>